<keyword evidence="2" id="KW-1185">Reference proteome</keyword>
<reference evidence="1 2" key="1">
    <citation type="submission" date="2019-02" db="EMBL/GenBank/DDBJ databases">
        <title>Deep-cultivation of Planctomycetes and their phenomic and genomic characterization uncovers novel biology.</title>
        <authorList>
            <person name="Wiegand S."/>
            <person name="Jogler M."/>
            <person name="Boedeker C."/>
            <person name="Pinto D."/>
            <person name="Vollmers J."/>
            <person name="Rivas-Marin E."/>
            <person name="Kohn T."/>
            <person name="Peeters S.H."/>
            <person name="Heuer A."/>
            <person name="Rast P."/>
            <person name="Oberbeckmann S."/>
            <person name="Bunk B."/>
            <person name="Jeske O."/>
            <person name="Meyerdierks A."/>
            <person name="Storesund J.E."/>
            <person name="Kallscheuer N."/>
            <person name="Luecker S."/>
            <person name="Lage O.M."/>
            <person name="Pohl T."/>
            <person name="Merkel B.J."/>
            <person name="Hornburger P."/>
            <person name="Mueller R.-W."/>
            <person name="Bruemmer F."/>
            <person name="Labrenz M."/>
            <person name="Spormann A.M."/>
            <person name="Op den Camp H."/>
            <person name="Overmann J."/>
            <person name="Amann R."/>
            <person name="Jetten M.S.M."/>
            <person name="Mascher T."/>
            <person name="Medema M.H."/>
            <person name="Devos D.P."/>
            <person name="Kaster A.-K."/>
            <person name="Ovreas L."/>
            <person name="Rohde M."/>
            <person name="Galperin M.Y."/>
            <person name="Jogler C."/>
        </authorList>
    </citation>
    <scope>NUCLEOTIDE SEQUENCE [LARGE SCALE GENOMIC DNA]</scope>
    <source>
        <strain evidence="1 2">SV_7m_r</strain>
    </source>
</reference>
<organism evidence="1 2">
    <name type="scientific">Stieleria bergensis</name>
    <dbReference type="NCBI Taxonomy" id="2528025"/>
    <lineage>
        <taxon>Bacteria</taxon>
        <taxon>Pseudomonadati</taxon>
        <taxon>Planctomycetota</taxon>
        <taxon>Planctomycetia</taxon>
        <taxon>Pirellulales</taxon>
        <taxon>Pirellulaceae</taxon>
        <taxon>Stieleria</taxon>
    </lineage>
</organism>
<evidence type="ECO:0000313" key="2">
    <source>
        <dbReference type="Proteomes" id="UP000315003"/>
    </source>
</evidence>
<protein>
    <submittedName>
        <fullName evidence="1">Uncharacterized protein</fullName>
    </submittedName>
</protein>
<gene>
    <name evidence="1" type="ORF">SV7mr_50620</name>
</gene>
<accession>A0A517T2A6</accession>
<name>A0A517T2A6_9BACT</name>
<dbReference type="Proteomes" id="UP000315003">
    <property type="component" value="Chromosome"/>
</dbReference>
<dbReference type="AlphaFoldDB" id="A0A517T2A6"/>
<proteinExistence type="predicted"/>
<evidence type="ECO:0000313" key="1">
    <source>
        <dbReference type="EMBL" id="QDT62514.1"/>
    </source>
</evidence>
<dbReference type="EMBL" id="CP036272">
    <property type="protein sequence ID" value="QDT62514.1"/>
    <property type="molecule type" value="Genomic_DNA"/>
</dbReference>
<sequence length="65" mass="7124">MRCNLKSMITETAKPCLGIRSSQIDGEESADAYLLATSGQNKTMGNGTETEIGWRQWAADFVEPN</sequence>